<feature type="compositionally biased region" description="Polar residues" evidence="6">
    <location>
        <begin position="656"/>
        <end position="669"/>
    </location>
</feature>
<protein>
    <submittedName>
        <fullName evidence="8">DNA-directed RNA polymerase I subunit RPA49</fullName>
    </submittedName>
</protein>
<organism evidence="8 9">
    <name type="scientific">Grifola frondosa</name>
    <name type="common">Maitake</name>
    <name type="synonym">Polyporus frondosus</name>
    <dbReference type="NCBI Taxonomy" id="5627"/>
    <lineage>
        <taxon>Eukaryota</taxon>
        <taxon>Fungi</taxon>
        <taxon>Dikarya</taxon>
        <taxon>Basidiomycota</taxon>
        <taxon>Agaricomycotina</taxon>
        <taxon>Agaricomycetes</taxon>
        <taxon>Polyporales</taxon>
        <taxon>Grifolaceae</taxon>
        <taxon>Grifola</taxon>
    </lineage>
</organism>
<feature type="region of interest" description="Disordered" evidence="6">
    <location>
        <begin position="585"/>
        <end position="636"/>
    </location>
</feature>
<feature type="region of interest" description="Disordered" evidence="6">
    <location>
        <begin position="720"/>
        <end position="836"/>
    </location>
</feature>
<feature type="compositionally biased region" description="Low complexity" evidence="6">
    <location>
        <begin position="760"/>
        <end position="805"/>
    </location>
</feature>
<evidence type="ECO:0000313" key="9">
    <source>
        <dbReference type="Proteomes" id="UP000092993"/>
    </source>
</evidence>
<dbReference type="InterPro" id="IPR000095">
    <property type="entry name" value="CRIB_dom"/>
</dbReference>
<feature type="region of interest" description="Disordered" evidence="6">
    <location>
        <begin position="648"/>
        <end position="680"/>
    </location>
</feature>
<evidence type="ECO:0000256" key="5">
    <source>
        <dbReference type="ARBA" id="ARBA00023242"/>
    </source>
</evidence>
<comment type="subcellular location">
    <subcellularLocation>
        <location evidence="1">Nucleus</location>
        <location evidence="1">Nucleolus</location>
    </subcellularLocation>
</comment>
<dbReference type="PROSITE" id="PS50108">
    <property type="entry name" value="CRIB"/>
    <property type="match status" value="1"/>
</dbReference>
<evidence type="ECO:0000256" key="4">
    <source>
        <dbReference type="ARBA" id="ARBA00023163"/>
    </source>
</evidence>
<feature type="compositionally biased region" description="Polar residues" evidence="6">
    <location>
        <begin position="914"/>
        <end position="930"/>
    </location>
</feature>
<comment type="similarity">
    <text evidence="2">Belongs to the eukaryotic RPA49/POLR1E RNA polymerase subunit family.</text>
</comment>
<sequence>MKVRRAADRRQRRRVNPIHLHTMTTASSSKKRKRGADDAHKINLHLSTQPAAQVGPVLASFPALQPPPSTAFLCYHRPGQVKKDEVFASQDTLLAGETDTVEFSNEGQLSSTGCSYLVGVHDKRTNTTTFRPAPLHVLARQVKALKSLMPIEASNDERMALRNSLGEAFGTKKAKAAIRARERNRVDVDAMKAVAGHLQDTILENTDSLPTLQQAKTSADSSRLVPPYNADAERPDDVYALHDIIPEAEFNAISIAAFKSADSNHERIALLPYKRSNWVNQHLHLLFSASKLKKTHVCVCLLMPPNSPDLTWLGQKNTDLHIRDAGVQVGIEISGRQTGVAAKTVECACDHRGRATVAVHGDRPRHDQVSLSLIVSIIRAAETVSLSERRRRAEQKRIDDYATDTTLIAHDLSTAPTKLQGREIGRKGNQDEGFAGQRGRYEKGRAQSAIGISPAESQACKTLISDDLPWTRIYAFRPLPLHQQAIVYEAPNGKNVNLSQTGILAAFYFIPSALTASGLSASSITSTVARLASSSSSTAMATSSRQNSRFSSLKVFKFAAASKPPPLPPKDPYYLVNPSLPSLNHSLSPDSSSSQPGTPLSAQYATLTRSPSPCPSYAPSRVTLSPPSSSSLSPESAGFRKGIFKFSSIGRRPKTPKTTETVSSDTLQPSEVADDPSISLPRNFQHNIHVDEGFTGLPPTWSASLTEAGFSEEEIAAINARRAASRSRSTRSIYSLNKERAASPPDATQVRMGRPEPQPRSSSLQRGGSMSSASQTSLASSSRSRNKSAPSRNHSESSSSSGASATPIVLHHPSSSAARPAHPTLSLSSADTPTGVASEKQLLMSRSTPRLLYHVANDSPLTASSPPPAYMSPKTQTTFASAQEDMKLSLSRSDAGRGLEVESNAGEGSRKSAETSISQATSSLPSLSTAPRLSLDRDTLSDLSSWSETIMSALPSTITVTLLLLQSQLLLGISHLPHELETTIRLQWVSPHLHVNFLRKNPFQNKSFLTRTTLLGFLLLLALYPHYPITLQQHTLE</sequence>
<gene>
    <name evidence="8" type="primary">RPA49</name>
    <name evidence="8" type="ORF">A0H81_05435</name>
</gene>
<feature type="compositionally biased region" description="Polar residues" evidence="6">
    <location>
        <begin position="595"/>
        <end position="611"/>
    </location>
</feature>
<dbReference type="GO" id="GO:0005730">
    <property type="term" value="C:nucleolus"/>
    <property type="evidence" value="ECO:0007669"/>
    <property type="project" value="UniProtKB-SubCell"/>
</dbReference>
<feature type="compositionally biased region" description="Low complexity" evidence="6">
    <location>
        <begin position="585"/>
        <end position="594"/>
    </location>
</feature>
<evidence type="ECO:0000256" key="2">
    <source>
        <dbReference type="ARBA" id="ARBA00009430"/>
    </source>
</evidence>
<dbReference type="Pfam" id="PF00786">
    <property type="entry name" value="PBD"/>
    <property type="match status" value="1"/>
</dbReference>
<evidence type="ECO:0000256" key="6">
    <source>
        <dbReference type="SAM" id="MobiDB-lite"/>
    </source>
</evidence>
<keyword evidence="3 8" id="KW-0240">DNA-directed RNA polymerase</keyword>
<feature type="region of interest" description="Disordered" evidence="6">
    <location>
        <begin position="1"/>
        <end position="37"/>
    </location>
</feature>
<dbReference type="SMART" id="SM00285">
    <property type="entry name" value="PBD"/>
    <property type="match status" value="1"/>
</dbReference>
<name>A0A1C7MCW5_GRIFR</name>
<dbReference type="InterPro" id="IPR009668">
    <property type="entry name" value="RNA_pol-assoc_fac_A49-like"/>
</dbReference>
<evidence type="ECO:0000313" key="8">
    <source>
        <dbReference type="EMBL" id="OBZ74745.1"/>
    </source>
</evidence>
<dbReference type="GO" id="GO:0000428">
    <property type="term" value="C:DNA-directed RNA polymerase complex"/>
    <property type="evidence" value="ECO:0007669"/>
    <property type="project" value="UniProtKB-KW"/>
</dbReference>
<dbReference type="STRING" id="5627.A0A1C7MCW5"/>
<feature type="compositionally biased region" description="Low complexity" evidence="6">
    <location>
        <begin position="624"/>
        <end position="636"/>
    </location>
</feature>
<keyword evidence="5" id="KW-0539">Nucleus</keyword>
<accession>A0A1C7MCW5</accession>
<feature type="region of interest" description="Disordered" evidence="6">
    <location>
        <begin position="858"/>
        <end position="930"/>
    </location>
</feature>
<dbReference type="Pfam" id="PF06870">
    <property type="entry name" value="RNA_pol_I_A49"/>
    <property type="match status" value="1"/>
</dbReference>
<reference evidence="8 9" key="1">
    <citation type="submission" date="2016-03" db="EMBL/GenBank/DDBJ databases">
        <title>Whole genome sequencing of Grifola frondosa 9006-11.</title>
        <authorList>
            <person name="Min B."/>
            <person name="Park H."/>
            <person name="Kim J.-G."/>
            <person name="Cho H."/>
            <person name="Oh Y.-L."/>
            <person name="Kong W.-S."/>
            <person name="Choi I.-G."/>
        </authorList>
    </citation>
    <scope>NUCLEOTIDE SEQUENCE [LARGE SCALE GENOMIC DNA]</scope>
    <source>
        <strain evidence="8 9">9006-11</strain>
    </source>
</reference>
<dbReference type="GO" id="GO:0006351">
    <property type="term" value="P:DNA-templated transcription"/>
    <property type="evidence" value="ECO:0007669"/>
    <property type="project" value="InterPro"/>
</dbReference>
<evidence type="ECO:0000259" key="7">
    <source>
        <dbReference type="PROSITE" id="PS50108"/>
    </source>
</evidence>
<dbReference type="OrthoDB" id="532500at2759"/>
<comment type="caution">
    <text evidence="8">The sequence shown here is derived from an EMBL/GenBank/DDBJ whole genome shotgun (WGS) entry which is preliminary data.</text>
</comment>
<dbReference type="EMBL" id="LUGG01000005">
    <property type="protein sequence ID" value="OBZ74745.1"/>
    <property type="molecule type" value="Genomic_DNA"/>
</dbReference>
<keyword evidence="4" id="KW-0804">Transcription</keyword>
<feature type="domain" description="CRIB" evidence="7">
    <location>
        <begin position="678"/>
        <end position="691"/>
    </location>
</feature>
<keyword evidence="9" id="KW-1185">Reference proteome</keyword>
<dbReference type="Proteomes" id="UP000092993">
    <property type="component" value="Unassembled WGS sequence"/>
</dbReference>
<dbReference type="AlphaFoldDB" id="A0A1C7MCW5"/>
<dbReference type="GO" id="GO:0003677">
    <property type="term" value="F:DNA binding"/>
    <property type="evidence" value="ECO:0007669"/>
    <property type="project" value="InterPro"/>
</dbReference>
<dbReference type="Gene3D" id="3.90.810.10">
    <property type="entry name" value="CRIB domain"/>
    <property type="match status" value="1"/>
</dbReference>
<proteinExistence type="inferred from homology"/>
<dbReference type="InterPro" id="IPR036936">
    <property type="entry name" value="CRIB_dom_sf"/>
</dbReference>
<evidence type="ECO:0000256" key="3">
    <source>
        <dbReference type="ARBA" id="ARBA00022478"/>
    </source>
</evidence>
<evidence type="ECO:0000256" key="1">
    <source>
        <dbReference type="ARBA" id="ARBA00004604"/>
    </source>
</evidence>
<dbReference type="PANTHER" id="PTHR14440">
    <property type="entry name" value="DNA-DIRECTED RNA POLYMERASE I SUBUNIT RPA49"/>
    <property type="match status" value="1"/>
</dbReference>